<dbReference type="EMBL" id="CP003155">
    <property type="protein sequence ID" value="AEV28028.1"/>
    <property type="molecule type" value="Genomic_DNA"/>
</dbReference>
<dbReference type="SUPFAM" id="SSF51735">
    <property type="entry name" value="NAD(P)-binding Rossmann-fold domains"/>
    <property type="match status" value="1"/>
</dbReference>
<gene>
    <name evidence="7" type="ordered locus">SpiGrapes_0164</name>
</gene>
<keyword evidence="8" id="KW-1185">Reference proteome</keyword>
<dbReference type="PROSITE" id="PS00059">
    <property type="entry name" value="ADH_ZINC"/>
    <property type="match status" value="1"/>
</dbReference>
<dbReference type="eggNOG" id="COG1063">
    <property type="taxonomic scope" value="Bacteria"/>
</dbReference>
<dbReference type="InterPro" id="IPR013154">
    <property type="entry name" value="ADH-like_N"/>
</dbReference>
<evidence type="ECO:0000256" key="3">
    <source>
        <dbReference type="ARBA" id="ARBA00023002"/>
    </source>
</evidence>
<feature type="domain" description="Alcohol dehydrogenase-like N-terminal" evidence="6">
    <location>
        <begin position="24"/>
        <end position="132"/>
    </location>
</feature>
<dbReference type="Proteomes" id="UP000005632">
    <property type="component" value="Chromosome"/>
</dbReference>
<reference evidence="7 8" key="1">
    <citation type="submission" date="2011-11" db="EMBL/GenBank/DDBJ databases">
        <title>Complete sequence of Spirochaeta sp. grapes.</title>
        <authorList>
            <consortium name="US DOE Joint Genome Institute"/>
            <person name="Lucas S."/>
            <person name="Han J."/>
            <person name="Lapidus A."/>
            <person name="Cheng J.-F."/>
            <person name="Goodwin L."/>
            <person name="Pitluck S."/>
            <person name="Peters L."/>
            <person name="Ovchinnikova G."/>
            <person name="Munk A.C."/>
            <person name="Detter J.C."/>
            <person name="Han C."/>
            <person name="Tapia R."/>
            <person name="Land M."/>
            <person name="Hauser L."/>
            <person name="Kyrpides N."/>
            <person name="Ivanova N."/>
            <person name="Pagani I."/>
            <person name="Ritalahtilisa K."/>
            <person name="Loeffler F."/>
            <person name="Woyke T."/>
        </authorList>
    </citation>
    <scope>NUCLEOTIDE SEQUENCE [LARGE SCALE GENOMIC DNA]</scope>
    <source>
        <strain evidence="8">ATCC BAA-1885 / DSM 22778 / Grapes</strain>
    </source>
</reference>
<dbReference type="RefSeq" id="WP_014268877.1">
    <property type="nucleotide sequence ID" value="NC_016633.1"/>
</dbReference>
<comment type="cofactor">
    <cofactor evidence="4">
        <name>Zn(2+)</name>
        <dbReference type="ChEBI" id="CHEBI:29105"/>
    </cofactor>
</comment>
<dbReference type="Gene3D" id="3.90.180.10">
    <property type="entry name" value="Medium-chain alcohol dehydrogenases, catalytic domain"/>
    <property type="match status" value="1"/>
</dbReference>
<dbReference type="SUPFAM" id="SSF50129">
    <property type="entry name" value="GroES-like"/>
    <property type="match status" value="1"/>
</dbReference>
<dbReference type="PANTHER" id="PTHR43401:SF2">
    <property type="entry name" value="L-THREONINE 3-DEHYDROGENASE"/>
    <property type="match status" value="1"/>
</dbReference>
<organism evidence="7 8">
    <name type="scientific">Sphaerochaeta pleomorpha (strain ATCC BAA-1885 / DSM 22778 / Grapes)</name>
    <dbReference type="NCBI Taxonomy" id="158190"/>
    <lineage>
        <taxon>Bacteria</taxon>
        <taxon>Pseudomonadati</taxon>
        <taxon>Spirochaetota</taxon>
        <taxon>Spirochaetia</taxon>
        <taxon>Spirochaetales</taxon>
        <taxon>Sphaerochaetaceae</taxon>
        <taxon>Sphaerochaeta</taxon>
    </lineage>
</organism>
<feature type="domain" description="Alcohol dehydrogenase-like C-terminal" evidence="5">
    <location>
        <begin position="172"/>
        <end position="300"/>
    </location>
</feature>
<accession>G8QTR3</accession>
<evidence type="ECO:0000256" key="1">
    <source>
        <dbReference type="ARBA" id="ARBA00022723"/>
    </source>
</evidence>
<dbReference type="GO" id="GO:0016491">
    <property type="term" value="F:oxidoreductase activity"/>
    <property type="evidence" value="ECO:0007669"/>
    <property type="project" value="UniProtKB-KW"/>
</dbReference>
<evidence type="ECO:0000256" key="2">
    <source>
        <dbReference type="ARBA" id="ARBA00022833"/>
    </source>
</evidence>
<dbReference type="STRING" id="158190.SpiGrapes_0164"/>
<dbReference type="InterPro" id="IPR002328">
    <property type="entry name" value="ADH_Zn_CS"/>
</dbReference>
<name>G8QTR3_SPHPG</name>
<keyword evidence="3" id="KW-0560">Oxidoreductase</keyword>
<protein>
    <submittedName>
        <fullName evidence="7">Theronine dehydrogenase-like Zn-dependent dehydrogenase</fullName>
    </submittedName>
</protein>
<evidence type="ECO:0000259" key="6">
    <source>
        <dbReference type="Pfam" id="PF08240"/>
    </source>
</evidence>
<dbReference type="Pfam" id="PF00107">
    <property type="entry name" value="ADH_zinc_N"/>
    <property type="match status" value="1"/>
</dbReference>
<dbReference type="Pfam" id="PF08240">
    <property type="entry name" value="ADH_N"/>
    <property type="match status" value="1"/>
</dbReference>
<proteinExistence type="inferred from homology"/>
<dbReference type="KEGG" id="sgp:SpiGrapes_0164"/>
<evidence type="ECO:0000313" key="7">
    <source>
        <dbReference type="EMBL" id="AEV28028.1"/>
    </source>
</evidence>
<dbReference type="Gene3D" id="3.40.50.720">
    <property type="entry name" value="NAD(P)-binding Rossmann-like Domain"/>
    <property type="match status" value="1"/>
</dbReference>
<evidence type="ECO:0000259" key="5">
    <source>
        <dbReference type="Pfam" id="PF00107"/>
    </source>
</evidence>
<sequence length="342" mass="36921">MRRAYFTAPNKVQVLEEECPVIKDSQILVKIAYCGICTLEQRLYAGSRTIFYPIVGGHEASGTIVAVGKDVATGHAVNDRVVLDLVKRCHTCPACLSGNSNLCESRHKDTSQILGGFSQYRVVEPEQAFVIPPSLSLSDATFVEPLSCCLRSLKKLQVGLGTSLLVIGCGTMGMLHVKSALAMGVRVFVSDIDEKRLDVARLAGADGVSNASDFAQCIREVKAFTNGRGVEACSITSPSSLAAELAFQVLCPGGRVNVFTSYDEKPVFPIDMNTLHRNEYSITGSEGRTEMDFYQAVKAISYKKICTSDLISGVFPLSDIATALEAAGRNDTYRILVKVGDE</sequence>
<dbReference type="HOGENOM" id="CLU_026673_11_0_12"/>
<dbReference type="PANTHER" id="PTHR43401">
    <property type="entry name" value="L-THREONINE 3-DEHYDROGENASE"/>
    <property type="match status" value="1"/>
</dbReference>
<evidence type="ECO:0000313" key="8">
    <source>
        <dbReference type="Proteomes" id="UP000005632"/>
    </source>
</evidence>
<keyword evidence="1 4" id="KW-0479">Metal-binding</keyword>
<dbReference type="InterPro" id="IPR036291">
    <property type="entry name" value="NAD(P)-bd_dom_sf"/>
</dbReference>
<dbReference type="InterPro" id="IPR013149">
    <property type="entry name" value="ADH-like_C"/>
</dbReference>
<comment type="similarity">
    <text evidence="4">Belongs to the zinc-containing alcohol dehydrogenase family.</text>
</comment>
<dbReference type="AlphaFoldDB" id="G8QTR3"/>
<dbReference type="GO" id="GO:0008270">
    <property type="term" value="F:zinc ion binding"/>
    <property type="evidence" value="ECO:0007669"/>
    <property type="project" value="InterPro"/>
</dbReference>
<dbReference type="InterPro" id="IPR050129">
    <property type="entry name" value="Zn_alcohol_dh"/>
</dbReference>
<keyword evidence="2 4" id="KW-0862">Zinc</keyword>
<evidence type="ECO:0000256" key="4">
    <source>
        <dbReference type="RuleBase" id="RU361277"/>
    </source>
</evidence>
<dbReference type="InterPro" id="IPR011032">
    <property type="entry name" value="GroES-like_sf"/>
</dbReference>